<feature type="compositionally biased region" description="Polar residues" evidence="1">
    <location>
        <begin position="135"/>
        <end position="151"/>
    </location>
</feature>
<keyword evidence="4" id="KW-1185">Reference proteome</keyword>
<evidence type="ECO:0000313" key="3">
    <source>
        <dbReference type="EMBL" id="CAG8716162.1"/>
    </source>
</evidence>
<feature type="compositionally biased region" description="Polar residues" evidence="1">
    <location>
        <begin position="160"/>
        <end position="170"/>
    </location>
</feature>
<feature type="region of interest" description="Disordered" evidence="1">
    <location>
        <begin position="103"/>
        <end position="170"/>
    </location>
</feature>
<proteinExistence type="predicted"/>
<dbReference type="Proteomes" id="UP000789901">
    <property type="component" value="Unassembled WGS sequence"/>
</dbReference>
<evidence type="ECO:0000256" key="2">
    <source>
        <dbReference type="SAM" id="SignalP"/>
    </source>
</evidence>
<accession>A0ABN7V1I9</accession>
<sequence>GKFITLAKLVFVLCKTIKWTYSTPSLASQSSSKSNNNSNQAKKRRRQELEHIAKKFNSHSPSTQHTYKKPLQTKPDTNSNSTTSNLSFEQIRINQLQETLQQMRKNSTNHSTQNNHTNSFNNKGKKPMVPKDNLNKTSPTPLTSNDSTHIFDNSPPKTAKYNTEASTSKQ</sequence>
<feature type="chain" id="PRO_5046726301" evidence="2">
    <location>
        <begin position="23"/>
        <end position="170"/>
    </location>
</feature>
<feature type="non-terminal residue" evidence="3">
    <location>
        <position position="1"/>
    </location>
</feature>
<feature type="signal peptide" evidence="2">
    <location>
        <begin position="1"/>
        <end position="22"/>
    </location>
</feature>
<protein>
    <submittedName>
        <fullName evidence="3">9086_t:CDS:1</fullName>
    </submittedName>
</protein>
<gene>
    <name evidence="3" type="ORF">GMARGA_LOCUS13141</name>
</gene>
<comment type="caution">
    <text evidence="3">The sequence shown here is derived from an EMBL/GenBank/DDBJ whole genome shotgun (WGS) entry which is preliminary data.</text>
</comment>
<evidence type="ECO:0000256" key="1">
    <source>
        <dbReference type="SAM" id="MobiDB-lite"/>
    </source>
</evidence>
<organism evidence="3 4">
    <name type="scientific">Gigaspora margarita</name>
    <dbReference type="NCBI Taxonomy" id="4874"/>
    <lineage>
        <taxon>Eukaryota</taxon>
        <taxon>Fungi</taxon>
        <taxon>Fungi incertae sedis</taxon>
        <taxon>Mucoromycota</taxon>
        <taxon>Glomeromycotina</taxon>
        <taxon>Glomeromycetes</taxon>
        <taxon>Diversisporales</taxon>
        <taxon>Gigasporaceae</taxon>
        <taxon>Gigaspora</taxon>
    </lineage>
</organism>
<feature type="compositionally biased region" description="Low complexity" evidence="1">
    <location>
        <begin position="106"/>
        <end position="122"/>
    </location>
</feature>
<keyword evidence="2" id="KW-0732">Signal</keyword>
<name>A0ABN7V1I9_GIGMA</name>
<feature type="compositionally biased region" description="Low complexity" evidence="1">
    <location>
        <begin position="27"/>
        <end position="40"/>
    </location>
</feature>
<feature type="region of interest" description="Disordered" evidence="1">
    <location>
        <begin position="25"/>
        <end position="87"/>
    </location>
</feature>
<evidence type="ECO:0000313" key="4">
    <source>
        <dbReference type="Proteomes" id="UP000789901"/>
    </source>
</evidence>
<reference evidence="3 4" key="1">
    <citation type="submission" date="2021-06" db="EMBL/GenBank/DDBJ databases">
        <authorList>
            <person name="Kallberg Y."/>
            <person name="Tangrot J."/>
            <person name="Rosling A."/>
        </authorList>
    </citation>
    <scope>NUCLEOTIDE SEQUENCE [LARGE SCALE GENOMIC DNA]</scope>
    <source>
        <strain evidence="3 4">120-4 pot B 10/14</strain>
    </source>
</reference>
<dbReference type="EMBL" id="CAJVQB010008244">
    <property type="protein sequence ID" value="CAG8716162.1"/>
    <property type="molecule type" value="Genomic_DNA"/>
</dbReference>